<accession>A0A553HWF5</accession>
<evidence type="ECO:0000259" key="1">
    <source>
        <dbReference type="Pfam" id="PF06985"/>
    </source>
</evidence>
<feature type="domain" description="Heterokaryon incompatibility" evidence="1">
    <location>
        <begin position="236"/>
        <end position="388"/>
    </location>
</feature>
<dbReference type="InterPro" id="IPR010730">
    <property type="entry name" value="HET"/>
</dbReference>
<evidence type="ECO:0000313" key="2">
    <source>
        <dbReference type="EMBL" id="TRX92267.1"/>
    </source>
</evidence>
<dbReference type="OrthoDB" id="5135333at2759"/>
<keyword evidence="3" id="KW-1185">Reference proteome</keyword>
<dbReference type="Proteomes" id="UP000319160">
    <property type="component" value="Unassembled WGS sequence"/>
</dbReference>
<dbReference type="Pfam" id="PF06985">
    <property type="entry name" value="HET"/>
    <property type="match status" value="1"/>
</dbReference>
<organism evidence="2 3">
    <name type="scientific">Xylaria flabelliformis</name>
    <dbReference type="NCBI Taxonomy" id="2512241"/>
    <lineage>
        <taxon>Eukaryota</taxon>
        <taxon>Fungi</taxon>
        <taxon>Dikarya</taxon>
        <taxon>Ascomycota</taxon>
        <taxon>Pezizomycotina</taxon>
        <taxon>Sordariomycetes</taxon>
        <taxon>Xylariomycetidae</taxon>
        <taxon>Xylariales</taxon>
        <taxon>Xylariaceae</taxon>
        <taxon>Xylaria</taxon>
    </lineage>
</organism>
<proteinExistence type="predicted"/>
<reference evidence="3" key="1">
    <citation type="submission" date="2019-06" db="EMBL/GenBank/DDBJ databases">
        <title>Draft genome sequence of the griseofulvin-producing fungus Xylaria cubensis strain G536.</title>
        <authorList>
            <person name="Mead M.E."/>
            <person name="Raja H.A."/>
            <person name="Steenwyk J.L."/>
            <person name="Knowles S.L."/>
            <person name="Oberlies N.H."/>
            <person name="Rokas A."/>
        </authorList>
    </citation>
    <scope>NUCLEOTIDE SEQUENCE [LARGE SCALE GENOMIC DNA]</scope>
    <source>
        <strain evidence="3">G536</strain>
    </source>
</reference>
<dbReference type="STRING" id="2512241.A0A553HWF5"/>
<gene>
    <name evidence="2" type="ORF">FHL15_006882</name>
</gene>
<comment type="caution">
    <text evidence="2">The sequence shown here is derived from an EMBL/GenBank/DDBJ whole genome shotgun (WGS) entry which is preliminary data.</text>
</comment>
<dbReference type="EMBL" id="VFLP01000038">
    <property type="protein sequence ID" value="TRX92267.1"/>
    <property type="molecule type" value="Genomic_DNA"/>
</dbReference>
<dbReference type="PANTHER" id="PTHR33112:SF12">
    <property type="entry name" value="HETEROKARYON INCOMPATIBILITY DOMAIN-CONTAINING PROTEIN"/>
    <property type="match status" value="1"/>
</dbReference>
<protein>
    <recommendedName>
        <fullName evidence="1">Heterokaryon incompatibility domain-containing protein</fullName>
    </recommendedName>
</protein>
<name>A0A553HWF5_9PEZI</name>
<dbReference type="PANTHER" id="PTHR33112">
    <property type="entry name" value="DOMAIN PROTEIN, PUTATIVE-RELATED"/>
    <property type="match status" value="1"/>
</dbReference>
<sequence>METDSLDSKAIQHLCNKCAEYDWTYIISGYKAPTSGLEEDTKCPKSPAWGTTHVLGGSYYQRRHYPGVFFKTNPHPNPNHRTTLILPLPSLGEMKDTSSTCSVCSFILRSALTPTSDLTRTVFWRSEWPVDSEHCLDCYVNIGSTIMSDVRITLLENMLTSSQDKFRYGRLVKPECIDVQTIKDWRSNCRQYHDQVCWQTQSEPVLPPLSAEVRAAFRVIDVKEKIVIPASPDTDYVALSYVWGEQKPGRSFRQAFLDPLPADLHQAHSLTLNMEEIPRTIRDSIDVVERLGERYLWVDALCIFQDDISHKTQMIGIMDRIYRQAVLTIVAAGGNSSDSGLGGLQPGSRNLEQVVGTICGQRIIKLSPRVEGPLNASPWASRAWTYQEQHFSKLKLIFLGDRAFYKCPSANWSEDVTEYVHKDRKSRIPSDIDYASWWPFDAVSNYSDHVEQYTRRQLSFPDDILNAFSGFIQEHSREHHTEFCWGLPKRDFTSVLLWIEKWHGPKDSRPYRLKSDKPGLQRRHPISDKGFMLPSWSWAGWEGHVHFPFLSMPGYTPWDIDWEWKSIKNLVTYEALSENGVITCTSQLAALEPHSMDINHGALRTDDGSFWTQGKNPFILLASFSRPMRYIEGAENVESRNYIVMMLQPGDKDRFHRKGLMVCADAQWKAAKPKTQTIRLS</sequence>
<dbReference type="AlphaFoldDB" id="A0A553HWF5"/>
<evidence type="ECO:0000313" key="3">
    <source>
        <dbReference type="Proteomes" id="UP000319160"/>
    </source>
</evidence>